<organism evidence="1 2">
    <name type="scientific">Hassallia byssoidea VB512170</name>
    <dbReference type="NCBI Taxonomy" id="1304833"/>
    <lineage>
        <taxon>Bacteria</taxon>
        <taxon>Bacillati</taxon>
        <taxon>Cyanobacteriota</taxon>
        <taxon>Cyanophyceae</taxon>
        <taxon>Nostocales</taxon>
        <taxon>Tolypothrichaceae</taxon>
        <taxon>Hassallia</taxon>
    </lineage>
</organism>
<protein>
    <submittedName>
        <fullName evidence="1">Uncharacterized protein</fullName>
    </submittedName>
</protein>
<evidence type="ECO:0000313" key="2">
    <source>
        <dbReference type="Proteomes" id="UP000031549"/>
    </source>
</evidence>
<dbReference type="EMBL" id="JTCM02000127">
    <property type="protein sequence ID" value="NEU76713.1"/>
    <property type="molecule type" value="Genomic_DNA"/>
</dbReference>
<sequence length="139" mass="16245">MSIQKISLGKRLQLDEVFIDFNPTKKDLAAVLQTSRTTVWKWDGIAYDFLKEYREDYPKRSLSEIVNPPEKYKEPKAFDTEAALTQYQAWVISKVQSLFKQLKREVRVKAYIEARPDEFSKSRFDARQSFVNPQSTTAA</sequence>
<dbReference type="RefSeq" id="WP_039740785.1">
    <property type="nucleotide sequence ID" value="NZ_JTCM02000127.1"/>
</dbReference>
<gene>
    <name evidence="1" type="ORF">PI95_030445</name>
</gene>
<dbReference type="AlphaFoldDB" id="A0A846HI33"/>
<dbReference type="Proteomes" id="UP000031549">
    <property type="component" value="Unassembled WGS sequence"/>
</dbReference>
<comment type="caution">
    <text evidence="1">The sequence shown here is derived from an EMBL/GenBank/DDBJ whole genome shotgun (WGS) entry which is preliminary data.</text>
</comment>
<evidence type="ECO:0000313" key="1">
    <source>
        <dbReference type="EMBL" id="NEU76713.1"/>
    </source>
</evidence>
<reference evidence="1 2" key="1">
    <citation type="journal article" date="2015" name="Genome Announc.">
        <title>Draft Genome Sequence of Cyanobacterium Hassallia byssoidea Strain VB512170, Isolated from Monuments in India.</title>
        <authorList>
            <person name="Singh D."/>
            <person name="Chandrababunaidu M.M."/>
            <person name="Panda A."/>
            <person name="Sen D."/>
            <person name="Bhattacharyya S."/>
            <person name="Adhikary S.P."/>
            <person name="Tripathy S."/>
        </authorList>
    </citation>
    <scope>NUCLEOTIDE SEQUENCE [LARGE SCALE GENOMIC DNA]</scope>
    <source>
        <strain evidence="1 2">VB512170</strain>
    </source>
</reference>
<accession>A0A846HI33</accession>
<name>A0A846HI33_9CYAN</name>
<proteinExistence type="predicted"/>
<keyword evidence="2" id="KW-1185">Reference proteome</keyword>